<reference evidence="2" key="1">
    <citation type="submission" date="2021-10" db="EMBL/GenBank/DDBJ databases">
        <title>De novo Genome Assembly of Clathrus columnatus (Basidiomycota, Fungi) Using Illumina and Nanopore Sequence Data.</title>
        <authorList>
            <person name="Ogiso-Tanaka E."/>
            <person name="Itagaki H."/>
            <person name="Hosoya T."/>
            <person name="Hosaka K."/>
        </authorList>
    </citation>
    <scope>NUCLEOTIDE SEQUENCE</scope>
    <source>
        <strain evidence="2">MO-923</strain>
    </source>
</reference>
<keyword evidence="1" id="KW-0732">Signal</keyword>
<organism evidence="2 3">
    <name type="scientific">Clathrus columnatus</name>
    <dbReference type="NCBI Taxonomy" id="1419009"/>
    <lineage>
        <taxon>Eukaryota</taxon>
        <taxon>Fungi</taxon>
        <taxon>Dikarya</taxon>
        <taxon>Basidiomycota</taxon>
        <taxon>Agaricomycotina</taxon>
        <taxon>Agaricomycetes</taxon>
        <taxon>Phallomycetidae</taxon>
        <taxon>Phallales</taxon>
        <taxon>Clathraceae</taxon>
        <taxon>Clathrus</taxon>
    </lineage>
</organism>
<gene>
    <name evidence="2" type="ORF">Clacol_001358</name>
</gene>
<accession>A0AAV5A102</accession>
<dbReference type="Proteomes" id="UP001050691">
    <property type="component" value="Unassembled WGS sequence"/>
</dbReference>
<sequence length="186" mass="20418">MHFLNFIALLSVCIWSTGAIPTWDMFTSRSRVGDLVPGTSIIHAYGPTSVRAPKAKFLRSNDLPGLESNITVGEWVYGELGPPSKFFVSNGGLYQITNHTTILYTNLLNATDHMAHRTSSELNGDLGGRSIFRMSLSTKKDGLIGGSWDWVATTLQYKLGSKSNNGLFYKCTETNGDTSVYVPLDM</sequence>
<keyword evidence="3" id="KW-1185">Reference proteome</keyword>
<evidence type="ECO:0000313" key="2">
    <source>
        <dbReference type="EMBL" id="GJJ07158.1"/>
    </source>
</evidence>
<dbReference type="AlphaFoldDB" id="A0AAV5A102"/>
<proteinExistence type="predicted"/>
<protein>
    <submittedName>
        <fullName evidence="2">Uncharacterized protein</fullName>
    </submittedName>
</protein>
<feature type="signal peptide" evidence="1">
    <location>
        <begin position="1"/>
        <end position="19"/>
    </location>
</feature>
<name>A0AAV5A102_9AGAM</name>
<dbReference type="EMBL" id="BPWL01000002">
    <property type="protein sequence ID" value="GJJ07158.1"/>
    <property type="molecule type" value="Genomic_DNA"/>
</dbReference>
<comment type="caution">
    <text evidence="2">The sequence shown here is derived from an EMBL/GenBank/DDBJ whole genome shotgun (WGS) entry which is preliminary data.</text>
</comment>
<evidence type="ECO:0000313" key="3">
    <source>
        <dbReference type="Proteomes" id="UP001050691"/>
    </source>
</evidence>
<feature type="chain" id="PRO_5043371820" evidence="1">
    <location>
        <begin position="20"/>
        <end position="186"/>
    </location>
</feature>
<evidence type="ECO:0000256" key="1">
    <source>
        <dbReference type="SAM" id="SignalP"/>
    </source>
</evidence>